<dbReference type="AlphaFoldDB" id="A0A9N9IB32"/>
<dbReference type="Proteomes" id="UP000789570">
    <property type="component" value="Unassembled WGS sequence"/>
</dbReference>
<evidence type="ECO:0000313" key="2">
    <source>
        <dbReference type="Proteomes" id="UP000789570"/>
    </source>
</evidence>
<reference evidence="1" key="1">
    <citation type="submission" date="2021-06" db="EMBL/GenBank/DDBJ databases">
        <authorList>
            <person name="Kallberg Y."/>
            <person name="Tangrot J."/>
            <person name="Rosling A."/>
        </authorList>
    </citation>
    <scope>NUCLEOTIDE SEQUENCE</scope>
    <source>
        <strain evidence="1">UK204</strain>
    </source>
</reference>
<keyword evidence="2" id="KW-1185">Reference proteome</keyword>
<proteinExistence type="predicted"/>
<dbReference type="OrthoDB" id="2304525at2759"/>
<accession>A0A9N9IB32</accession>
<protein>
    <submittedName>
        <fullName evidence="1">14245_t:CDS:1</fullName>
    </submittedName>
</protein>
<sequence>MYAVKRENKFKETELSEWSLQPEALQIEFEYSAWKNFVENIANNSHLYNDSLSRKAQEMVSSFEASLDPIDFGRIQSIAEHIWVVPKLGQMMDP</sequence>
<gene>
    <name evidence="1" type="ORF">FCALED_LOCUS14770</name>
</gene>
<comment type="caution">
    <text evidence="1">The sequence shown here is derived from an EMBL/GenBank/DDBJ whole genome shotgun (WGS) entry which is preliminary data.</text>
</comment>
<organism evidence="1 2">
    <name type="scientific">Funneliformis caledonium</name>
    <dbReference type="NCBI Taxonomy" id="1117310"/>
    <lineage>
        <taxon>Eukaryota</taxon>
        <taxon>Fungi</taxon>
        <taxon>Fungi incertae sedis</taxon>
        <taxon>Mucoromycota</taxon>
        <taxon>Glomeromycotina</taxon>
        <taxon>Glomeromycetes</taxon>
        <taxon>Glomerales</taxon>
        <taxon>Glomeraceae</taxon>
        <taxon>Funneliformis</taxon>
    </lineage>
</organism>
<dbReference type="EMBL" id="CAJVPQ010011505">
    <property type="protein sequence ID" value="CAG8727519.1"/>
    <property type="molecule type" value="Genomic_DNA"/>
</dbReference>
<name>A0A9N9IB32_9GLOM</name>
<evidence type="ECO:0000313" key="1">
    <source>
        <dbReference type="EMBL" id="CAG8727519.1"/>
    </source>
</evidence>